<evidence type="ECO:0000313" key="15">
    <source>
        <dbReference type="EMBL" id="MCM1981715.1"/>
    </source>
</evidence>
<dbReference type="GO" id="GO:0008237">
    <property type="term" value="F:metallopeptidase activity"/>
    <property type="evidence" value="ECO:0007669"/>
    <property type="project" value="UniProtKB-KW"/>
</dbReference>
<evidence type="ECO:0000256" key="7">
    <source>
        <dbReference type="ARBA" id="ARBA00022723"/>
    </source>
</evidence>
<evidence type="ECO:0000256" key="5">
    <source>
        <dbReference type="ARBA" id="ARBA00022670"/>
    </source>
</evidence>
<feature type="transmembrane region" description="Helical" evidence="13">
    <location>
        <begin position="59"/>
        <end position="84"/>
    </location>
</feature>
<feature type="transmembrane region" description="Helical" evidence="13">
    <location>
        <begin position="12"/>
        <end position="39"/>
    </location>
</feature>
<keyword evidence="9" id="KW-0862">Zinc</keyword>
<dbReference type="InterPro" id="IPR044537">
    <property type="entry name" value="Rip2-like"/>
</dbReference>
<reference evidence="15 16" key="1">
    <citation type="journal article" date="2015" name="Genome Announc.">
        <title>Draft Genome Sequence of Filamentous Marine Cyanobacterium Lyngbya confervoides Strain BDU141951.</title>
        <authorList>
            <person name="Chandrababunaidu M.M."/>
            <person name="Sen D."/>
            <person name="Tripathy S."/>
        </authorList>
    </citation>
    <scope>NUCLEOTIDE SEQUENCE [LARGE SCALE GENOMIC DNA]</scope>
    <source>
        <strain evidence="15 16">BDU141951</strain>
    </source>
</reference>
<dbReference type="GO" id="GO:0005886">
    <property type="term" value="C:plasma membrane"/>
    <property type="evidence" value="ECO:0007669"/>
    <property type="project" value="UniProtKB-SubCell"/>
</dbReference>
<comment type="subcellular location">
    <subcellularLocation>
        <location evidence="2">Cell membrane</location>
        <topology evidence="2">Multi-pass membrane protein</topology>
    </subcellularLocation>
</comment>
<evidence type="ECO:0000256" key="8">
    <source>
        <dbReference type="ARBA" id="ARBA00022801"/>
    </source>
</evidence>
<evidence type="ECO:0000256" key="11">
    <source>
        <dbReference type="ARBA" id="ARBA00023049"/>
    </source>
</evidence>
<dbReference type="Pfam" id="PF02163">
    <property type="entry name" value="Peptidase_M50"/>
    <property type="match status" value="1"/>
</dbReference>
<dbReference type="AlphaFoldDB" id="A0ABD4T003"/>
<evidence type="ECO:0000256" key="1">
    <source>
        <dbReference type="ARBA" id="ARBA00001947"/>
    </source>
</evidence>
<sequence>MIKDLSPASLIWTTCVFTGFVLSVCLHEFGHALVAYWGGDRSVKEKGYLTLNPLKYTHPTYSIAMPLLFLLLGGLPLPGAAVYINMAALRSRAWRSAVAAAGPLATIGVAGAIALVLHRLSPNYEWVRFQAAAAQQLSLHALTLESWLILGLLLLLTLEVAGAVLNLMPIPGLDGYGILEPWLPGFLQQQMRQFARYGIWILFAAFWLIPDFSRGFWTLVYGLVNGLGAPPEMSSLSFYLFRQGAQVILLILLGIWILFNQWKKRQSPV</sequence>
<keyword evidence="16" id="KW-1185">Reference proteome</keyword>
<keyword evidence="5 15" id="KW-0645">Protease</keyword>
<feature type="transmembrane region" description="Helical" evidence="13">
    <location>
        <begin position="96"/>
        <end position="117"/>
    </location>
</feature>
<feature type="transmembrane region" description="Helical" evidence="13">
    <location>
        <begin position="240"/>
        <end position="259"/>
    </location>
</feature>
<proteinExistence type="inferred from homology"/>
<protein>
    <submittedName>
        <fullName evidence="15">Site-2 protease family protein</fullName>
    </submittedName>
</protein>
<keyword evidence="6 13" id="KW-0812">Transmembrane</keyword>
<feature type="transmembrane region" description="Helical" evidence="13">
    <location>
        <begin position="197"/>
        <end position="220"/>
    </location>
</feature>
<keyword evidence="7" id="KW-0479">Metal-binding</keyword>
<dbReference type="Proteomes" id="UP000031561">
    <property type="component" value="Unassembled WGS sequence"/>
</dbReference>
<feature type="domain" description="Peptidase M50" evidence="14">
    <location>
        <begin position="18"/>
        <end position="206"/>
    </location>
</feature>
<dbReference type="InterPro" id="IPR008915">
    <property type="entry name" value="Peptidase_M50"/>
</dbReference>
<dbReference type="GO" id="GO:0006508">
    <property type="term" value="P:proteolysis"/>
    <property type="evidence" value="ECO:0007669"/>
    <property type="project" value="UniProtKB-KW"/>
</dbReference>
<dbReference type="InterPro" id="IPR052348">
    <property type="entry name" value="Metallopeptidase_M50B"/>
</dbReference>
<evidence type="ECO:0000256" key="12">
    <source>
        <dbReference type="ARBA" id="ARBA00023136"/>
    </source>
</evidence>
<evidence type="ECO:0000256" key="6">
    <source>
        <dbReference type="ARBA" id="ARBA00022692"/>
    </source>
</evidence>
<gene>
    <name evidence="15" type="ORF">QQ91_0002565</name>
</gene>
<dbReference type="PANTHER" id="PTHR35864:SF1">
    <property type="entry name" value="ZINC METALLOPROTEASE YWHC-RELATED"/>
    <property type="match status" value="1"/>
</dbReference>
<comment type="caution">
    <text evidence="15">The sequence shown here is derived from an EMBL/GenBank/DDBJ whole genome shotgun (WGS) entry which is preliminary data.</text>
</comment>
<keyword evidence="12 13" id="KW-0472">Membrane</keyword>
<keyword evidence="4" id="KW-1003">Cell membrane</keyword>
<evidence type="ECO:0000256" key="13">
    <source>
        <dbReference type="SAM" id="Phobius"/>
    </source>
</evidence>
<evidence type="ECO:0000256" key="3">
    <source>
        <dbReference type="ARBA" id="ARBA00007931"/>
    </source>
</evidence>
<dbReference type="PANTHER" id="PTHR35864">
    <property type="entry name" value="ZINC METALLOPROTEASE MJ0611-RELATED"/>
    <property type="match status" value="1"/>
</dbReference>
<organism evidence="15 16">
    <name type="scientific">Lyngbya confervoides BDU141951</name>
    <dbReference type="NCBI Taxonomy" id="1574623"/>
    <lineage>
        <taxon>Bacteria</taxon>
        <taxon>Bacillati</taxon>
        <taxon>Cyanobacteriota</taxon>
        <taxon>Cyanophyceae</taxon>
        <taxon>Oscillatoriophycideae</taxon>
        <taxon>Oscillatoriales</taxon>
        <taxon>Microcoleaceae</taxon>
        <taxon>Lyngbya</taxon>
    </lineage>
</organism>
<evidence type="ECO:0000256" key="2">
    <source>
        <dbReference type="ARBA" id="ARBA00004651"/>
    </source>
</evidence>
<feature type="transmembrane region" description="Helical" evidence="13">
    <location>
        <begin position="147"/>
        <end position="168"/>
    </location>
</feature>
<evidence type="ECO:0000256" key="9">
    <source>
        <dbReference type="ARBA" id="ARBA00022833"/>
    </source>
</evidence>
<dbReference type="CDD" id="cd06158">
    <property type="entry name" value="S2P-M50_like_1"/>
    <property type="match status" value="1"/>
</dbReference>
<dbReference type="GO" id="GO:0046872">
    <property type="term" value="F:metal ion binding"/>
    <property type="evidence" value="ECO:0007669"/>
    <property type="project" value="UniProtKB-KW"/>
</dbReference>
<evidence type="ECO:0000259" key="14">
    <source>
        <dbReference type="Pfam" id="PF02163"/>
    </source>
</evidence>
<dbReference type="EMBL" id="JTHE03000016">
    <property type="protein sequence ID" value="MCM1981715.1"/>
    <property type="molecule type" value="Genomic_DNA"/>
</dbReference>
<comment type="similarity">
    <text evidence="3">Belongs to the peptidase M50B family.</text>
</comment>
<evidence type="ECO:0000256" key="4">
    <source>
        <dbReference type="ARBA" id="ARBA00022475"/>
    </source>
</evidence>
<dbReference type="RefSeq" id="WP_166283863.1">
    <property type="nucleotide sequence ID" value="NZ_JTHE03000016.1"/>
</dbReference>
<name>A0ABD4T003_9CYAN</name>
<keyword evidence="11" id="KW-0482">Metalloprotease</keyword>
<accession>A0ABD4T003</accession>
<evidence type="ECO:0000313" key="16">
    <source>
        <dbReference type="Proteomes" id="UP000031561"/>
    </source>
</evidence>
<keyword evidence="8" id="KW-0378">Hydrolase</keyword>
<evidence type="ECO:0000256" key="10">
    <source>
        <dbReference type="ARBA" id="ARBA00022989"/>
    </source>
</evidence>
<keyword evidence="10 13" id="KW-1133">Transmembrane helix</keyword>
<comment type="cofactor">
    <cofactor evidence="1">
        <name>Zn(2+)</name>
        <dbReference type="ChEBI" id="CHEBI:29105"/>
    </cofactor>
</comment>